<dbReference type="InterPro" id="IPR011990">
    <property type="entry name" value="TPR-like_helical_dom_sf"/>
</dbReference>
<evidence type="ECO:0000256" key="8">
    <source>
        <dbReference type="ARBA" id="ARBA00041958"/>
    </source>
</evidence>
<evidence type="ECO:0000313" key="11">
    <source>
        <dbReference type="EMBL" id="PEN12967.1"/>
    </source>
</evidence>
<dbReference type="PANTHER" id="PTHR16056">
    <property type="entry name" value="REGULATOR OF MICROTUBULE DYNAMICS PROTEIN"/>
    <property type="match status" value="1"/>
</dbReference>
<keyword evidence="3" id="KW-0963">Cytoplasm</keyword>
<evidence type="ECO:0000256" key="9">
    <source>
        <dbReference type="SAM" id="MobiDB-lite"/>
    </source>
</evidence>
<evidence type="ECO:0000256" key="10">
    <source>
        <dbReference type="SAM" id="SignalP"/>
    </source>
</evidence>
<dbReference type="GO" id="GO:0005737">
    <property type="term" value="C:cytoplasm"/>
    <property type="evidence" value="ECO:0007669"/>
    <property type="project" value="TreeGrafter"/>
</dbReference>
<accession>A0A2A8CWJ6</accession>
<feature type="region of interest" description="Disordered" evidence="9">
    <location>
        <begin position="252"/>
        <end position="274"/>
    </location>
</feature>
<dbReference type="Gene3D" id="1.20.58.2200">
    <property type="match status" value="1"/>
</dbReference>
<dbReference type="Proteomes" id="UP000220102">
    <property type="component" value="Unassembled WGS sequence"/>
</dbReference>
<keyword evidence="6" id="KW-0206">Cytoskeleton</keyword>
<dbReference type="OrthoDB" id="9813878at2"/>
<dbReference type="InterPro" id="IPR049039">
    <property type="entry name" value="RMD1-3_a_helical_rpt"/>
</dbReference>
<gene>
    <name evidence="11" type="ORF">CRI94_12050</name>
</gene>
<dbReference type="RefSeq" id="WP_098076588.1">
    <property type="nucleotide sequence ID" value="NZ_PDEQ01000006.1"/>
</dbReference>
<name>A0A2A8CWJ6_9BACT</name>
<evidence type="ECO:0000256" key="2">
    <source>
        <dbReference type="ARBA" id="ARBA00011375"/>
    </source>
</evidence>
<comment type="caution">
    <text evidence="11">The sequence shown here is derived from an EMBL/GenBank/DDBJ whole genome shotgun (WGS) entry which is preliminary data.</text>
</comment>
<keyword evidence="4" id="KW-0677">Repeat</keyword>
<sequence>MMSNRLPTRFGLSLTLATLVLLFVSLVPMSAAAQTPDPDEIDASPELKPNLVEADSLRRAGAFREAFGLLTSLKQEHPSNAEVLYRLALTRVDMGEIADSGQRRQSMYKSALEDAKAAVEADTALAFAHLSRAIAEGRVALTAGTKEKIQRSRAVKRHADQAIELDPDMASAYHVRARWNREVADLGFFSRAIVKTVYGGLPEASFEQSVRDFKTAIQKEDKIVHHIELARTYMKMDREDAAKEELQTVLAMENEDPDDPQHKKEAEELLNDLS</sequence>
<evidence type="ECO:0000256" key="4">
    <source>
        <dbReference type="ARBA" id="ARBA00022737"/>
    </source>
</evidence>
<evidence type="ECO:0000313" key="12">
    <source>
        <dbReference type="Proteomes" id="UP000220102"/>
    </source>
</evidence>
<evidence type="ECO:0000256" key="7">
    <source>
        <dbReference type="ARBA" id="ARBA00039966"/>
    </source>
</evidence>
<dbReference type="Gene3D" id="1.25.40.10">
    <property type="entry name" value="Tetratricopeptide repeat domain"/>
    <property type="match status" value="1"/>
</dbReference>
<evidence type="ECO:0000256" key="1">
    <source>
        <dbReference type="ARBA" id="ARBA00004245"/>
    </source>
</evidence>
<dbReference type="SUPFAM" id="SSF48452">
    <property type="entry name" value="TPR-like"/>
    <property type="match status" value="1"/>
</dbReference>
<proteinExistence type="predicted"/>
<evidence type="ECO:0000256" key="5">
    <source>
        <dbReference type="ARBA" id="ARBA00022803"/>
    </source>
</evidence>
<evidence type="ECO:0000256" key="6">
    <source>
        <dbReference type="ARBA" id="ARBA00023212"/>
    </source>
</evidence>
<dbReference type="InterPro" id="IPR038440">
    <property type="entry name" value="FimV_C_sf"/>
</dbReference>
<dbReference type="Pfam" id="PF21033">
    <property type="entry name" value="RMD1-3"/>
    <property type="match status" value="1"/>
</dbReference>
<keyword evidence="10" id="KW-0732">Signal</keyword>
<dbReference type="AlphaFoldDB" id="A0A2A8CWJ6"/>
<dbReference type="GO" id="GO:0097431">
    <property type="term" value="C:mitotic spindle pole"/>
    <property type="evidence" value="ECO:0007669"/>
    <property type="project" value="TreeGrafter"/>
</dbReference>
<feature type="chain" id="PRO_5012202353" description="Regulator of microtubule dynamics protein 1" evidence="10">
    <location>
        <begin position="34"/>
        <end position="274"/>
    </location>
</feature>
<comment type="subcellular location">
    <subcellularLocation>
        <location evidence="1">Cytoplasm</location>
        <location evidence="1">Cytoskeleton</location>
    </subcellularLocation>
</comment>
<dbReference type="EMBL" id="PDEQ01000006">
    <property type="protein sequence ID" value="PEN12967.1"/>
    <property type="molecule type" value="Genomic_DNA"/>
</dbReference>
<organism evidence="11 12">
    <name type="scientific">Longibacter salinarum</name>
    <dbReference type="NCBI Taxonomy" id="1850348"/>
    <lineage>
        <taxon>Bacteria</taxon>
        <taxon>Pseudomonadati</taxon>
        <taxon>Rhodothermota</taxon>
        <taxon>Rhodothermia</taxon>
        <taxon>Rhodothermales</taxon>
        <taxon>Salisaetaceae</taxon>
        <taxon>Longibacter</taxon>
    </lineage>
</organism>
<feature type="signal peptide" evidence="10">
    <location>
        <begin position="1"/>
        <end position="33"/>
    </location>
</feature>
<keyword evidence="5" id="KW-0802">TPR repeat</keyword>
<reference evidence="11 12" key="1">
    <citation type="submission" date="2017-10" db="EMBL/GenBank/DDBJ databases">
        <title>Draft genome of Longibacter Salinarum.</title>
        <authorList>
            <person name="Goh K.M."/>
            <person name="Shamsir M.S."/>
            <person name="Lim S.W."/>
        </authorList>
    </citation>
    <scope>NUCLEOTIDE SEQUENCE [LARGE SCALE GENOMIC DNA]</scope>
    <source>
        <strain evidence="11 12">KCTC 52045</strain>
    </source>
</reference>
<keyword evidence="12" id="KW-1185">Reference proteome</keyword>
<evidence type="ECO:0000256" key="3">
    <source>
        <dbReference type="ARBA" id="ARBA00022490"/>
    </source>
</evidence>
<dbReference type="GO" id="GO:0008017">
    <property type="term" value="F:microtubule binding"/>
    <property type="evidence" value="ECO:0007669"/>
    <property type="project" value="TreeGrafter"/>
</dbReference>
<comment type="subunit">
    <text evidence="2">Interacts with microtubules.</text>
</comment>
<dbReference type="GO" id="GO:0005876">
    <property type="term" value="C:spindle microtubule"/>
    <property type="evidence" value="ECO:0007669"/>
    <property type="project" value="TreeGrafter"/>
</dbReference>
<protein>
    <recommendedName>
        <fullName evidence="7">Regulator of microtubule dynamics protein 1</fullName>
    </recommendedName>
    <alternativeName>
        <fullName evidence="8">Protein FAM82B</fullName>
    </alternativeName>
</protein>
<dbReference type="PANTHER" id="PTHR16056:SF16">
    <property type="entry name" value="REGULATOR OF MICROTUBULE DYNAMICS PROTEIN 1"/>
    <property type="match status" value="1"/>
</dbReference>